<dbReference type="PRINTS" id="PR00722">
    <property type="entry name" value="CHYMOTRYPSIN"/>
</dbReference>
<dbReference type="GO" id="GO:0004252">
    <property type="term" value="F:serine-type endopeptidase activity"/>
    <property type="evidence" value="ECO:0007669"/>
    <property type="project" value="InterPro"/>
</dbReference>
<dbReference type="PROSITE" id="PS50240">
    <property type="entry name" value="TRYPSIN_DOM"/>
    <property type="match status" value="1"/>
</dbReference>
<name>A0A545UKM9_9HYPO</name>
<dbReference type="InterPro" id="IPR033116">
    <property type="entry name" value="TRYPSIN_SER"/>
</dbReference>
<proteinExistence type="predicted"/>
<feature type="signal peptide" evidence="3">
    <location>
        <begin position="1"/>
        <end position="20"/>
    </location>
</feature>
<protein>
    <submittedName>
        <fullName evidence="5">Trypsin</fullName>
    </submittedName>
</protein>
<feature type="domain" description="Peptidase S1" evidence="4">
    <location>
        <begin position="27"/>
        <end position="252"/>
    </location>
</feature>
<keyword evidence="2" id="KW-0645">Protease</keyword>
<dbReference type="GO" id="GO:0006508">
    <property type="term" value="P:proteolysis"/>
    <property type="evidence" value="ECO:0007669"/>
    <property type="project" value="UniProtKB-KW"/>
</dbReference>
<evidence type="ECO:0000256" key="2">
    <source>
        <dbReference type="RuleBase" id="RU363034"/>
    </source>
</evidence>
<feature type="chain" id="PRO_5021959380" evidence="3">
    <location>
        <begin position="21"/>
        <end position="260"/>
    </location>
</feature>
<keyword evidence="3" id="KW-0732">Signal</keyword>
<dbReference type="PROSITE" id="PS00135">
    <property type="entry name" value="TRYPSIN_SER"/>
    <property type="match status" value="1"/>
</dbReference>
<reference evidence="5 6" key="1">
    <citation type="journal article" date="2019" name="Appl. Microbiol. Biotechnol.">
        <title>Genome sequence of Isaria javanica and comparative genome analysis insights into family S53 peptidase evolution in fungal entomopathogens.</title>
        <authorList>
            <person name="Lin R."/>
            <person name="Zhang X."/>
            <person name="Xin B."/>
            <person name="Zou M."/>
            <person name="Gao Y."/>
            <person name="Qin F."/>
            <person name="Hu Q."/>
            <person name="Xie B."/>
            <person name="Cheng X."/>
        </authorList>
    </citation>
    <scope>NUCLEOTIDE SEQUENCE [LARGE SCALE GENOMIC DNA]</scope>
    <source>
        <strain evidence="5 6">IJ1G</strain>
    </source>
</reference>
<dbReference type="PANTHER" id="PTHR24252">
    <property type="entry name" value="ACROSIN-RELATED"/>
    <property type="match status" value="1"/>
</dbReference>
<dbReference type="InterPro" id="IPR001314">
    <property type="entry name" value="Peptidase_S1A"/>
</dbReference>
<dbReference type="InterPro" id="IPR018114">
    <property type="entry name" value="TRYPSIN_HIS"/>
</dbReference>
<dbReference type="Proteomes" id="UP000315783">
    <property type="component" value="Unassembled WGS sequence"/>
</dbReference>
<dbReference type="CDD" id="cd00190">
    <property type="entry name" value="Tryp_SPc"/>
    <property type="match status" value="1"/>
</dbReference>
<dbReference type="Pfam" id="PF00089">
    <property type="entry name" value="Trypsin"/>
    <property type="match status" value="1"/>
</dbReference>
<evidence type="ECO:0000259" key="4">
    <source>
        <dbReference type="PROSITE" id="PS50240"/>
    </source>
</evidence>
<dbReference type="AlphaFoldDB" id="A0A545UKM9"/>
<keyword evidence="6" id="KW-1185">Reference proteome</keyword>
<dbReference type="EMBL" id="SPUK01000043">
    <property type="protein sequence ID" value="TQV90021.1"/>
    <property type="molecule type" value="Genomic_DNA"/>
</dbReference>
<evidence type="ECO:0000256" key="3">
    <source>
        <dbReference type="SAM" id="SignalP"/>
    </source>
</evidence>
<keyword evidence="2" id="KW-0378">Hydrolase</keyword>
<evidence type="ECO:0000256" key="1">
    <source>
        <dbReference type="ARBA" id="ARBA00023157"/>
    </source>
</evidence>
<comment type="caution">
    <text evidence="5">The sequence shown here is derived from an EMBL/GenBank/DDBJ whole genome shotgun (WGS) entry which is preliminary data.</text>
</comment>
<evidence type="ECO:0000313" key="5">
    <source>
        <dbReference type="EMBL" id="TQV90021.1"/>
    </source>
</evidence>
<dbReference type="InterPro" id="IPR043504">
    <property type="entry name" value="Peptidase_S1_PA_chymotrypsin"/>
</dbReference>
<dbReference type="SUPFAM" id="SSF50494">
    <property type="entry name" value="Trypsin-like serine proteases"/>
    <property type="match status" value="1"/>
</dbReference>
<dbReference type="Gene3D" id="2.40.10.10">
    <property type="entry name" value="Trypsin-like serine proteases"/>
    <property type="match status" value="1"/>
</dbReference>
<sequence>MVKQIIPLLAVAFPAMLVSATAIDKRIVGGTEAKEGEIPFIVSLDPLSADTIQQCGGALLDEATVVTAAHCLKKATECAATPNAEDCRGRAFNSRGEGGVLANVASFHIHPDFVQGKVDNDIAILKLSTKIPPSNTIDYATLPAAGSEPEVASNAIAAGWGSIGFGAPVSKTLLQVDLPIVARGECGKNAGESHVCAGSPAKDTCQGDSGGPLIDQSKRTLIGIVSEGQGCGRTGLYTRVGSFIPFIEEFLEASNEIGFR</sequence>
<keyword evidence="2" id="KW-0720">Serine protease</keyword>
<dbReference type="PROSITE" id="PS00134">
    <property type="entry name" value="TRYPSIN_HIS"/>
    <property type="match status" value="1"/>
</dbReference>
<organism evidence="5 6">
    <name type="scientific">Cordyceps javanica</name>
    <dbReference type="NCBI Taxonomy" id="43265"/>
    <lineage>
        <taxon>Eukaryota</taxon>
        <taxon>Fungi</taxon>
        <taxon>Dikarya</taxon>
        <taxon>Ascomycota</taxon>
        <taxon>Pezizomycotina</taxon>
        <taxon>Sordariomycetes</taxon>
        <taxon>Hypocreomycetidae</taxon>
        <taxon>Hypocreales</taxon>
        <taxon>Cordycipitaceae</taxon>
        <taxon>Cordyceps</taxon>
    </lineage>
</organism>
<dbReference type="InterPro" id="IPR009003">
    <property type="entry name" value="Peptidase_S1_PA"/>
</dbReference>
<dbReference type="SMART" id="SM00020">
    <property type="entry name" value="Tryp_SPc"/>
    <property type="match status" value="1"/>
</dbReference>
<dbReference type="PANTHER" id="PTHR24252:SF7">
    <property type="entry name" value="HYALIN"/>
    <property type="match status" value="1"/>
</dbReference>
<dbReference type="InterPro" id="IPR001254">
    <property type="entry name" value="Trypsin_dom"/>
</dbReference>
<evidence type="ECO:0000313" key="6">
    <source>
        <dbReference type="Proteomes" id="UP000315783"/>
    </source>
</evidence>
<accession>A0A545UKM9</accession>
<dbReference type="STRING" id="43265.A0A545UKM9"/>
<dbReference type="OrthoDB" id="4915747at2759"/>
<gene>
    <name evidence="5" type="ORF">IF1G_11316</name>
</gene>
<keyword evidence="1" id="KW-1015">Disulfide bond</keyword>